<dbReference type="EMBL" id="KZ819689">
    <property type="protein sequence ID" value="PWN54299.1"/>
    <property type="molecule type" value="Genomic_DNA"/>
</dbReference>
<sequence>MKMYPRIKALQFGLLSTVLSLIMVAMLGSQNKMASGRSIVVSEGRYQPGDHLLVKRLSRSLEGGVEEDYFLTRRDEGIDHDDDGEDEKASESTTTAATASTNNTDKLVQDAQNLGQDAKKALASIATSPCTMGCAKDSLAKASCATDFSDMNCMCKNPSFLGEVTTCITSKCSSEVGKDLVIFQVGEGNKEREGSCFSQTSSLSQKKQLLAPTPILSPCHHSSYFDP</sequence>
<dbReference type="Proteomes" id="UP000245626">
    <property type="component" value="Unassembled WGS sequence"/>
</dbReference>
<accession>A0ACD0P8C3</accession>
<evidence type="ECO:0000313" key="2">
    <source>
        <dbReference type="Proteomes" id="UP000245626"/>
    </source>
</evidence>
<name>A0ACD0P8C3_9BASI</name>
<organism evidence="1 2">
    <name type="scientific">Violaceomyces palustris</name>
    <dbReference type="NCBI Taxonomy" id="1673888"/>
    <lineage>
        <taxon>Eukaryota</taxon>
        <taxon>Fungi</taxon>
        <taxon>Dikarya</taxon>
        <taxon>Basidiomycota</taxon>
        <taxon>Ustilaginomycotina</taxon>
        <taxon>Ustilaginomycetes</taxon>
        <taxon>Violaceomycetales</taxon>
        <taxon>Violaceomycetaceae</taxon>
        <taxon>Violaceomyces</taxon>
    </lineage>
</organism>
<proteinExistence type="predicted"/>
<protein>
    <submittedName>
        <fullName evidence="1">Uncharacterized protein</fullName>
    </submittedName>
</protein>
<evidence type="ECO:0000313" key="1">
    <source>
        <dbReference type="EMBL" id="PWN54299.1"/>
    </source>
</evidence>
<keyword evidence="2" id="KW-1185">Reference proteome</keyword>
<reference evidence="1 2" key="1">
    <citation type="journal article" date="2018" name="Mol. Biol. Evol.">
        <title>Broad Genomic Sampling Reveals a Smut Pathogenic Ancestry of the Fungal Clade Ustilaginomycotina.</title>
        <authorList>
            <person name="Kijpornyongpan T."/>
            <person name="Mondo S.J."/>
            <person name="Barry K."/>
            <person name="Sandor L."/>
            <person name="Lee J."/>
            <person name="Lipzen A."/>
            <person name="Pangilinan J."/>
            <person name="LaButti K."/>
            <person name="Hainaut M."/>
            <person name="Henrissat B."/>
            <person name="Grigoriev I.V."/>
            <person name="Spatafora J.W."/>
            <person name="Aime M.C."/>
        </authorList>
    </citation>
    <scope>NUCLEOTIDE SEQUENCE [LARGE SCALE GENOMIC DNA]</scope>
    <source>
        <strain evidence="1 2">SA 807</strain>
    </source>
</reference>
<gene>
    <name evidence="1" type="ORF">IE53DRAFT_239986</name>
</gene>